<organism evidence="1 2">
    <name type="scientific">Hyalomma asiaticum</name>
    <name type="common">Tick</name>
    <dbReference type="NCBI Taxonomy" id="266040"/>
    <lineage>
        <taxon>Eukaryota</taxon>
        <taxon>Metazoa</taxon>
        <taxon>Ecdysozoa</taxon>
        <taxon>Arthropoda</taxon>
        <taxon>Chelicerata</taxon>
        <taxon>Arachnida</taxon>
        <taxon>Acari</taxon>
        <taxon>Parasitiformes</taxon>
        <taxon>Ixodida</taxon>
        <taxon>Ixodoidea</taxon>
        <taxon>Ixodidae</taxon>
        <taxon>Hyalomminae</taxon>
        <taxon>Hyalomma</taxon>
    </lineage>
</organism>
<dbReference type="Proteomes" id="UP000821845">
    <property type="component" value="Chromosome 6"/>
</dbReference>
<accession>A0ACB7S6W5</accession>
<evidence type="ECO:0000313" key="1">
    <source>
        <dbReference type="EMBL" id="KAH6928494.1"/>
    </source>
</evidence>
<keyword evidence="2" id="KW-1185">Reference proteome</keyword>
<dbReference type="EMBL" id="CM023486">
    <property type="protein sequence ID" value="KAH6928494.1"/>
    <property type="molecule type" value="Genomic_DNA"/>
</dbReference>
<sequence length="117" mass="13399">MSSLCVCVCAPRGRDNKGNVAALEAEWTYGARLDQAGRTMPPPSPCRLVAIDRLDRINRRSGEKRPPYRVAGARIMEDDDRGFDLRPQRTRRRRRRDAVSFLSRRCRVADRTLLFPG</sequence>
<reference evidence="1" key="1">
    <citation type="submission" date="2020-05" db="EMBL/GenBank/DDBJ databases">
        <title>Large-scale comparative analyses of tick genomes elucidate their genetic diversity and vector capacities.</title>
        <authorList>
            <person name="Jia N."/>
            <person name="Wang J."/>
            <person name="Shi W."/>
            <person name="Du L."/>
            <person name="Sun Y."/>
            <person name="Zhan W."/>
            <person name="Jiang J."/>
            <person name="Wang Q."/>
            <person name="Zhang B."/>
            <person name="Ji P."/>
            <person name="Sakyi L.B."/>
            <person name="Cui X."/>
            <person name="Yuan T."/>
            <person name="Jiang B."/>
            <person name="Yang W."/>
            <person name="Lam T.T.-Y."/>
            <person name="Chang Q."/>
            <person name="Ding S."/>
            <person name="Wang X."/>
            <person name="Zhu J."/>
            <person name="Ruan X."/>
            <person name="Zhao L."/>
            <person name="Wei J."/>
            <person name="Que T."/>
            <person name="Du C."/>
            <person name="Cheng J."/>
            <person name="Dai P."/>
            <person name="Han X."/>
            <person name="Huang E."/>
            <person name="Gao Y."/>
            <person name="Liu J."/>
            <person name="Shao H."/>
            <person name="Ye R."/>
            <person name="Li L."/>
            <person name="Wei W."/>
            <person name="Wang X."/>
            <person name="Wang C."/>
            <person name="Yang T."/>
            <person name="Huo Q."/>
            <person name="Li W."/>
            <person name="Guo W."/>
            <person name="Chen H."/>
            <person name="Zhou L."/>
            <person name="Ni X."/>
            <person name="Tian J."/>
            <person name="Zhou Y."/>
            <person name="Sheng Y."/>
            <person name="Liu T."/>
            <person name="Pan Y."/>
            <person name="Xia L."/>
            <person name="Li J."/>
            <person name="Zhao F."/>
            <person name="Cao W."/>
        </authorList>
    </citation>
    <scope>NUCLEOTIDE SEQUENCE</scope>
    <source>
        <strain evidence="1">Hyas-2018</strain>
    </source>
</reference>
<comment type="caution">
    <text evidence="1">The sequence shown here is derived from an EMBL/GenBank/DDBJ whole genome shotgun (WGS) entry which is preliminary data.</text>
</comment>
<evidence type="ECO:0000313" key="2">
    <source>
        <dbReference type="Proteomes" id="UP000821845"/>
    </source>
</evidence>
<protein>
    <submittedName>
        <fullName evidence="1">Uncharacterized protein</fullName>
    </submittedName>
</protein>
<gene>
    <name evidence="1" type="ORF">HPB50_016831</name>
</gene>
<proteinExistence type="predicted"/>
<name>A0ACB7S6W5_HYAAI</name>